<evidence type="ECO:0000313" key="3">
    <source>
        <dbReference type="Proteomes" id="UP000194003"/>
    </source>
</evidence>
<proteinExistence type="predicted"/>
<evidence type="ECO:0000259" key="1">
    <source>
        <dbReference type="Pfam" id="PF03372"/>
    </source>
</evidence>
<sequence length="309" mass="34400">MRRLDCFYLNTMSGGDGRRFFHHLLLHYALHYKRPVQALLESIIGVRMPFKWRKRRLSERRASLYPQLSVASVCGAFASAQQQLPDVLGLSEVLRSQHKEYIERLIQMGYASVHVGLGHKAKGVKDHLSVLLATREPSEPIPLPHPFKWGKRIGGGGGATMARGQHSGVIYFCLHLCTTEKVGLYRRTLKTINDNLLALPPEQPVVVMGDFNQDIPYLRKQIPALAQFDDAVGRPDEPTFLLWWDRKSVDHIFTRGLSLNTQASRIIHDGHRSDHAAVRAIVGANGALSTGDDAPATALEPLLAEASHG</sequence>
<keyword evidence="2" id="KW-0378">Hydrolase</keyword>
<dbReference type="RefSeq" id="WP_085444626.1">
    <property type="nucleotide sequence ID" value="NZ_LVJN01000020.1"/>
</dbReference>
<organism evidence="2 3">
    <name type="scientific">Magnetofaba australis IT-1</name>
    <dbReference type="NCBI Taxonomy" id="1434232"/>
    <lineage>
        <taxon>Bacteria</taxon>
        <taxon>Pseudomonadati</taxon>
        <taxon>Pseudomonadota</taxon>
        <taxon>Magnetococcia</taxon>
        <taxon>Magnetococcales</taxon>
        <taxon>Magnetococcaceae</taxon>
        <taxon>Magnetofaba</taxon>
    </lineage>
</organism>
<dbReference type="GO" id="GO:0004527">
    <property type="term" value="F:exonuclease activity"/>
    <property type="evidence" value="ECO:0007669"/>
    <property type="project" value="UniProtKB-KW"/>
</dbReference>
<dbReference type="Pfam" id="PF03372">
    <property type="entry name" value="Exo_endo_phos"/>
    <property type="match status" value="1"/>
</dbReference>
<dbReference type="SUPFAM" id="SSF56219">
    <property type="entry name" value="DNase I-like"/>
    <property type="match status" value="1"/>
</dbReference>
<dbReference type="STRING" id="1434232.MAIT1_02231"/>
<dbReference type="EMBL" id="LVJN01000020">
    <property type="protein sequence ID" value="OSM02137.1"/>
    <property type="molecule type" value="Genomic_DNA"/>
</dbReference>
<protein>
    <submittedName>
        <fullName evidence="2">Putative endonuclease/exonuclease/phosphatase</fullName>
    </submittedName>
</protein>
<dbReference type="OrthoDB" id="9793162at2"/>
<gene>
    <name evidence="2" type="ORF">MAIT1_02231</name>
</gene>
<dbReference type="InterPro" id="IPR036691">
    <property type="entry name" value="Endo/exonu/phosph_ase_sf"/>
</dbReference>
<accession>A0A1Y2K392</accession>
<evidence type="ECO:0000313" key="2">
    <source>
        <dbReference type="EMBL" id="OSM02137.1"/>
    </source>
</evidence>
<reference evidence="2 3" key="1">
    <citation type="journal article" date="2016" name="BMC Genomics">
        <title>Combined genomic and structural analyses of a cultured magnetotactic bacterium reveals its niche adaptation to a dynamic environment.</title>
        <authorList>
            <person name="Araujo A.C."/>
            <person name="Morillo V."/>
            <person name="Cypriano J."/>
            <person name="Teixeira L.C."/>
            <person name="Leao P."/>
            <person name="Lyra S."/>
            <person name="Almeida L.G."/>
            <person name="Bazylinski D.A."/>
            <person name="Vasconcellos A.T."/>
            <person name="Abreu F."/>
            <person name="Lins U."/>
        </authorList>
    </citation>
    <scope>NUCLEOTIDE SEQUENCE [LARGE SCALE GENOMIC DNA]</scope>
    <source>
        <strain evidence="2 3">IT-1</strain>
    </source>
</reference>
<dbReference type="Gene3D" id="3.60.10.10">
    <property type="entry name" value="Endonuclease/exonuclease/phosphatase"/>
    <property type="match status" value="1"/>
</dbReference>
<keyword evidence="3" id="KW-1185">Reference proteome</keyword>
<comment type="caution">
    <text evidence="2">The sequence shown here is derived from an EMBL/GenBank/DDBJ whole genome shotgun (WGS) entry which is preliminary data.</text>
</comment>
<dbReference type="AlphaFoldDB" id="A0A1Y2K392"/>
<dbReference type="Proteomes" id="UP000194003">
    <property type="component" value="Unassembled WGS sequence"/>
</dbReference>
<dbReference type="InterPro" id="IPR005135">
    <property type="entry name" value="Endo/exonuclease/phosphatase"/>
</dbReference>
<keyword evidence="2" id="KW-0540">Nuclease</keyword>
<feature type="domain" description="Endonuclease/exonuclease/phosphatase" evidence="1">
    <location>
        <begin position="82"/>
        <end position="275"/>
    </location>
</feature>
<dbReference type="GO" id="GO:0004519">
    <property type="term" value="F:endonuclease activity"/>
    <property type="evidence" value="ECO:0007669"/>
    <property type="project" value="UniProtKB-KW"/>
</dbReference>
<keyword evidence="2" id="KW-0269">Exonuclease</keyword>
<name>A0A1Y2K392_9PROT</name>
<keyword evidence="2" id="KW-0255">Endonuclease</keyword>